<sequence length="183" mass="21726">MLKKRDLSESGVLFQLMKDPEVYPYVRHKAETLEEYQLIVQETMKKEENNELISRTIIDEYKQPIGTISLYDIADNKGFLGTWIGRPYFGKGYNQRAKEAFFSELFLEKAIHTIYLKIRKANIRSQKAAEKIPYVHIVDNLEAHHINHDPNMFHLYEITRDRYILHHQHIQTFTFNANELKEA</sequence>
<dbReference type="Proteomes" id="UP001596505">
    <property type="component" value="Unassembled WGS sequence"/>
</dbReference>
<comment type="caution">
    <text evidence="2">The sequence shown here is derived from an EMBL/GenBank/DDBJ whole genome shotgun (WGS) entry which is preliminary data.</text>
</comment>
<keyword evidence="3" id="KW-1185">Reference proteome</keyword>
<keyword evidence="2" id="KW-0808">Transferase</keyword>
<name>A0ABW2Q046_9BACL</name>
<dbReference type="InterPro" id="IPR016181">
    <property type="entry name" value="Acyl_CoA_acyltransferase"/>
</dbReference>
<dbReference type="InterPro" id="IPR000182">
    <property type="entry name" value="GNAT_dom"/>
</dbReference>
<dbReference type="PANTHER" id="PTHR43792">
    <property type="entry name" value="GNAT FAMILY, PUTATIVE (AFU_ORTHOLOGUE AFUA_3G00765)-RELATED-RELATED"/>
    <property type="match status" value="1"/>
</dbReference>
<evidence type="ECO:0000313" key="2">
    <source>
        <dbReference type="EMBL" id="MFC7393950.1"/>
    </source>
</evidence>
<dbReference type="Gene3D" id="3.40.630.30">
    <property type="match status" value="1"/>
</dbReference>
<feature type="domain" description="N-acetyltransferase" evidence="1">
    <location>
        <begin position="12"/>
        <end position="132"/>
    </location>
</feature>
<evidence type="ECO:0000259" key="1">
    <source>
        <dbReference type="Pfam" id="PF13302"/>
    </source>
</evidence>
<dbReference type="InterPro" id="IPR051531">
    <property type="entry name" value="N-acetyltransferase"/>
</dbReference>
<evidence type="ECO:0000313" key="3">
    <source>
        <dbReference type="Proteomes" id="UP001596505"/>
    </source>
</evidence>
<dbReference type="EC" id="2.3.-.-" evidence="2"/>
<dbReference type="PANTHER" id="PTHR43792:SF1">
    <property type="entry name" value="N-ACETYLTRANSFERASE DOMAIN-CONTAINING PROTEIN"/>
    <property type="match status" value="1"/>
</dbReference>
<keyword evidence="2" id="KW-0012">Acyltransferase</keyword>
<dbReference type="GO" id="GO:0016746">
    <property type="term" value="F:acyltransferase activity"/>
    <property type="evidence" value="ECO:0007669"/>
    <property type="project" value="UniProtKB-KW"/>
</dbReference>
<protein>
    <submittedName>
        <fullName evidence="2">GNAT family N-acetyltransferase</fullName>
        <ecNumber evidence="2">2.3.-.-</ecNumber>
    </submittedName>
</protein>
<dbReference type="EMBL" id="JBHTCO010000017">
    <property type="protein sequence ID" value="MFC7393950.1"/>
    <property type="molecule type" value="Genomic_DNA"/>
</dbReference>
<reference evidence="3" key="1">
    <citation type="journal article" date="2019" name="Int. J. Syst. Evol. Microbiol.">
        <title>The Global Catalogue of Microorganisms (GCM) 10K type strain sequencing project: providing services to taxonomists for standard genome sequencing and annotation.</title>
        <authorList>
            <consortium name="The Broad Institute Genomics Platform"/>
            <consortium name="The Broad Institute Genome Sequencing Center for Infectious Disease"/>
            <person name="Wu L."/>
            <person name="Ma J."/>
        </authorList>
    </citation>
    <scope>NUCLEOTIDE SEQUENCE [LARGE SCALE GENOMIC DNA]</scope>
    <source>
        <strain evidence="3">CGMCC 1.16305</strain>
    </source>
</reference>
<gene>
    <name evidence="2" type="ORF">ACFQRG_13395</name>
</gene>
<organism evidence="2 3">
    <name type="scientific">Scopulibacillus cellulosilyticus</name>
    <dbReference type="NCBI Taxonomy" id="2665665"/>
    <lineage>
        <taxon>Bacteria</taxon>
        <taxon>Bacillati</taxon>
        <taxon>Bacillota</taxon>
        <taxon>Bacilli</taxon>
        <taxon>Bacillales</taxon>
        <taxon>Sporolactobacillaceae</taxon>
        <taxon>Scopulibacillus</taxon>
    </lineage>
</organism>
<dbReference type="SUPFAM" id="SSF55729">
    <property type="entry name" value="Acyl-CoA N-acyltransferases (Nat)"/>
    <property type="match status" value="1"/>
</dbReference>
<proteinExistence type="predicted"/>
<dbReference type="RefSeq" id="WP_380966801.1">
    <property type="nucleotide sequence ID" value="NZ_JBHTCO010000017.1"/>
</dbReference>
<accession>A0ABW2Q046</accession>
<dbReference type="Pfam" id="PF13302">
    <property type="entry name" value="Acetyltransf_3"/>
    <property type="match status" value="1"/>
</dbReference>